<keyword evidence="1 2" id="KW-0238">DNA-binding</keyword>
<dbReference type="Proteomes" id="UP000325607">
    <property type="component" value="Unassembled WGS sequence"/>
</dbReference>
<name>A0A5E6P2U0_PSEFL</name>
<dbReference type="AlphaFoldDB" id="A0A5E6P2U0"/>
<dbReference type="InterPro" id="IPR049945">
    <property type="entry name" value="AAA_22"/>
</dbReference>
<dbReference type="InterPro" id="IPR011990">
    <property type="entry name" value="TPR-like_helical_dom_sf"/>
</dbReference>
<dbReference type="RefSeq" id="WP_150578610.1">
    <property type="nucleotide sequence ID" value="NZ_CABVGX010000001.1"/>
</dbReference>
<dbReference type="GO" id="GO:0000160">
    <property type="term" value="P:phosphorelay signal transduction system"/>
    <property type="evidence" value="ECO:0007669"/>
    <property type="project" value="InterPro"/>
</dbReference>
<dbReference type="Pfam" id="PF00486">
    <property type="entry name" value="Trans_reg_C"/>
    <property type="match status" value="1"/>
</dbReference>
<feature type="DNA-binding region" description="OmpR/PhoB-type" evidence="2">
    <location>
        <begin position="6"/>
        <end position="104"/>
    </location>
</feature>
<evidence type="ECO:0000313" key="4">
    <source>
        <dbReference type="EMBL" id="VVM37030.1"/>
    </source>
</evidence>
<dbReference type="Gene3D" id="3.40.50.300">
    <property type="entry name" value="P-loop containing nucleotide triphosphate hydrolases"/>
    <property type="match status" value="1"/>
</dbReference>
<dbReference type="SUPFAM" id="SSF46894">
    <property type="entry name" value="C-terminal effector domain of the bipartite response regulators"/>
    <property type="match status" value="1"/>
</dbReference>
<dbReference type="EMBL" id="CABVGX010000001">
    <property type="protein sequence ID" value="VVM37030.1"/>
    <property type="molecule type" value="Genomic_DNA"/>
</dbReference>
<dbReference type="InterPro" id="IPR016032">
    <property type="entry name" value="Sig_transdc_resp-reg_C-effctor"/>
</dbReference>
<protein>
    <recommendedName>
        <fullName evidence="3">OmpR/PhoB-type domain-containing protein</fullName>
    </recommendedName>
</protein>
<dbReference type="SUPFAM" id="SSF52540">
    <property type="entry name" value="P-loop containing nucleoside triphosphate hydrolases"/>
    <property type="match status" value="1"/>
</dbReference>
<feature type="domain" description="OmpR/PhoB-type" evidence="3">
    <location>
        <begin position="6"/>
        <end position="104"/>
    </location>
</feature>
<dbReference type="Gene3D" id="1.25.40.10">
    <property type="entry name" value="Tetratricopeptide repeat domain"/>
    <property type="match status" value="1"/>
</dbReference>
<dbReference type="OrthoDB" id="9811542at2"/>
<dbReference type="PANTHER" id="PTHR47691:SF3">
    <property type="entry name" value="HTH-TYPE TRANSCRIPTIONAL REGULATOR RV0890C-RELATED"/>
    <property type="match status" value="1"/>
</dbReference>
<accession>A0A5E6P2U0</accession>
<dbReference type="InterPro" id="IPR001867">
    <property type="entry name" value="OmpR/PhoB-type_DNA-bd"/>
</dbReference>
<proteinExistence type="predicted"/>
<sequence length="934" mass="102343">MTLSPAPAIHFGPYRIYPAQRLVMEADQPLRLGRRAMDILLILLAQAGNVVSKQELIAGVWPNSVVEDINLRVHMAALRKALGDGQAGQRYIVTVAQRGYSFVAPHSVEHLAQQPQDGQVAASSHNLPVRRTRMIGRESLIDSLVTQLPRQRFITLVGPGGIGKTTVALRVAEQLIGHYRDGIRLLDLAPVSDPSMIAAHLATLLNLSLHDAEPLNSLATALGERQILLVIDNCEHLIDAIALLCESILRGAPHVHILATSRESLRAEGEYVQRLDSLDCPPPVTVLDRSQALTFPALQLFVERAMASHDNFELTDEALPLAIEICRRLDGIPLALELAAAQVGSLGLSGVVERLQGSFRLHTQGCQTALGRHQTLRATLDWSFALLTACEQTCLRRLGVFRGGFTLESAAAVIVGEHIEPDEVLGSVTQLVAKSLLNVEVGDEQVFYRLLDTTRRYALEKLDASAEFESTRARHAERCLSLMQQAQQDWERVATRQWIERYARSLEDIRAALDWGLSADGPQTLAIRLCATSAPLWQELSLLKEHGAYVRKALALHAATSAPCPRLTIALKLALGSSCYHTQGGTAETVEAFVSAGSLASQCEDQAGQLRAVSGHMAVSLSCANYQMALEQSQQFDRLGLNGDDLLSLSTHRLRVLALHFSGDQARARESAEQVLQRMAQSGHLNRFTHGFGVQYDQSVASLTILARILWLQGQPEQAWRTARQALDIAIQIDHGTSICYTLALAGCLIAHYNGDRQTARDLVRLLLEQAQKHSVLLFYTWARQYAQVLDHAGVHAPLKPGIGLIKDLMITLDTAFIDDDLLRRADAGTAGWSTAEILRAKADALLVDDCPHIANAAETVLIRALNVARHQGALAWELRSATSLAKLWQRQGRHSQAHALLAPVYGRFTEGYATPDLCKVRGLLDELQCHLSV</sequence>
<dbReference type="InterPro" id="IPR027417">
    <property type="entry name" value="P-loop_NTPase"/>
</dbReference>
<organism evidence="4 5">
    <name type="scientific">Pseudomonas fluorescens</name>
    <dbReference type="NCBI Taxonomy" id="294"/>
    <lineage>
        <taxon>Bacteria</taxon>
        <taxon>Pseudomonadati</taxon>
        <taxon>Pseudomonadota</taxon>
        <taxon>Gammaproteobacteria</taxon>
        <taxon>Pseudomonadales</taxon>
        <taxon>Pseudomonadaceae</taxon>
        <taxon>Pseudomonas</taxon>
    </lineage>
</organism>
<dbReference type="GO" id="GO:0016887">
    <property type="term" value="F:ATP hydrolysis activity"/>
    <property type="evidence" value="ECO:0007669"/>
    <property type="project" value="InterPro"/>
</dbReference>
<gene>
    <name evidence="4" type="ORF">PS645_00074</name>
</gene>
<dbReference type="PANTHER" id="PTHR47691">
    <property type="entry name" value="REGULATOR-RELATED"/>
    <property type="match status" value="1"/>
</dbReference>
<evidence type="ECO:0000259" key="3">
    <source>
        <dbReference type="PROSITE" id="PS51755"/>
    </source>
</evidence>
<dbReference type="Pfam" id="PF13401">
    <property type="entry name" value="AAA_22"/>
    <property type="match status" value="1"/>
</dbReference>
<reference evidence="4 5" key="1">
    <citation type="submission" date="2019-09" db="EMBL/GenBank/DDBJ databases">
        <authorList>
            <person name="Chandra G."/>
            <person name="Truman W A."/>
        </authorList>
    </citation>
    <scope>NUCLEOTIDE SEQUENCE [LARGE SCALE GENOMIC DNA]</scope>
    <source>
        <strain evidence="4">PS645</strain>
    </source>
</reference>
<evidence type="ECO:0000256" key="2">
    <source>
        <dbReference type="PROSITE-ProRule" id="PRU01091"/>
    </source>
</evidence>
<dbReference type="GO" id="GO:0003677">
    <property type="term" value="F:DNA binding"/>
    <property type="evidence" value="ECO:0007669"/>
    <property type="project" value="UniProtKB-UniRule"/>
</dbReference>
<dbReference type="CDD" id="cd00383">
    <property type="entry name" value="trans_reg_C"/>
    <property type="match status" value="1"/>
</dbReference>
<dbReference type="PRINTS" id="PR00364">
    <property type="entry name" value="DISEASERSIST"/>
</dbReference>
<dbReference type="GO" id="GO:0006355">
    <property type="term" value="P:regulation of DNA-templated transcription"/>
    <property type="evidence" value="ECO:0007669"/>
    <property type="project" value="InterPro"/>
</dbReference>
<dbReference type="SMART" id="SM00862">
    <property type="entry name" value="Trans_reg_C"/>
    <property type="match status" value="1"/>
</dbReference>
<dbReference type="PROSITE" id="PS51755">
    <property type="entry name" value="OMPR_PHOB"/>
    <property type="match status" value="1"/>
</dbReference>
<dbReference type="InterPro" id="IPR036388">
    <property type="entry name" value="WH-like_DNA-bd_sf"/>
</dbReference>
<evidence type="ECO:0000256" key="1">
    <source>
        <dbReference type="ARBA" id="ARBA00023125"/>
    </source>
</evidence>
<dbReference type="Gene3D" id="1.10.10.10">
    <property type="entry name" value="Winged helix-like DNA-binding domain superfamily/Winged helix DNA-binding domain"/>
    <property type="match status" value="1"/>
</dbReference>
<evidence type="ECO:0000313" key="5">
    <source>
        <dbReference type="Proteomes" id="UP000325607"/>
    </source>
</evidence>